<evidence type="ECO:0000313" key="4">
    <source>
        <dbReference type="Proteomes" id="UP000190435"/>
    </source>
</evidence>
<dbReference type="EMBL" id="UGQE01000004">
    <property type="protein sequence ID" value="STZ14513.1"/>
    <property type="molecule type" value="Genomic_DNA"/>
</dbReference>
<evidence type="ECO:0000256" key="1">
    <source>
        <dbReference type="SAM" id="MobiDB-lite"/>
    </source>
</evidence>
<dbReference type="EMBL" id="MUXU01000100">
    <property type="protein sequence ID" value="OOR86640.1"/>
    <property type="molecule type" value="Genomic_DNA"/>
</dbReference>
<dbReference type="Proteomes" id="UP000255279">
    <property type="component" value="Unassembled WGS sequence"/>
</dbReference>
<reference evidence="2 4" key="1">
    <citation type="submission" date="2017-02" db="EMBL/GenBank/DDBJ databases">
        <title>Draft genome sequence of Moraxella caviae CCUG 355 type strain.</title>
        <authorList>
            <person name="Engstrom-Jakobsson H."/>
            <person name="Salva-Serra F."/>
            <person name="Thorell K."/>
            <person name="Gonzales-Siles L."/>
            <person name="Karlsson R."/>
            <person name="Boulund F."/>
            <person name="Engstrand L."/>
            <person name="Moore E."/>
        </authorList>
    </citation>
    <scope>NUCLEOTIDE SEQUENCE [LARGE SCALE GENOMIC DNA]</scope>
    <source>
        <strain evidence="2 4">CCUG 355</strain>
    </source>
</reference>
<dbReference type="STRING" id="34060.B0181_11620"/>
<evidence type="ECO:0000313" key="3">
    <source>
        <dbReference type="EMBL" id="STZ14513.1"/>
    </source>
</evidence>
<sequence length="86" mass="9932">MAKILYFTTDFGQKNRALAKEHGLTIRNASQYKGDDFIEQCDFVFGDVPKQYQHLPVFELQADGEEKQDVVELPKADEKPTRRKKA</sequence>
<name>A0A1S9ZT96_9GAMM</name>
<keyword evidence="4" id="KW-1185">Reference proteome</keyword>
<gene>
    <name evidence="2" type="ORF">B0181_11620</name>
    <name evidence="3" type="ORF">NCTC10293_02108</name>
</gene>
<dbReference type="Proteomes" id="UP000190435">
    <property type="component" value="Unassembled WGS sequence"/>
</dbReference>
<evidence type="ECO:0000313" key="2">
    <source>
        <dbReference type="EMBL" id="OOR86640.1"/>
    </source>
</evidence>
<dbReference type="AlphaFoldDB" id="A0A1S9ZT96"/>
<evidence type="ECO:0000313" key="5">
    <source>
        <dbReference type="Proteomes" id="UP000255279"/>
    </source>
</evidence>
<proteinExistence type="predicted"/>
<feature type="compositionally biased region" description="Basic and acidic residues" evidence="1">
    <location>
        <begin position="66"/>
        <end position="80"/>
    </location>
</feature>
<dbReference type="RefSeq" id="WP_242620114.1">
    <property type="nucleotide sequence ID" value="NZ_CAACXO010000027.1"/>
</dbReference>
<accession>A0A1S9ZT96</accession>
<reference evidence="3 5" key="2">
    <citation type="submission" date="2018-06" db="EMBL/GenBank/DDBJ databases">
        <authorList>
            <consortium name="Pathogen Informatics"/>
            <person name="Doyle S."/>
        </authorList>
    </citation>
    <scope>NUCLEOTIDE SEQUENCE [LARGE SCALE GENOMIC DNA]</scope>
    <source>
        <strain evidence="3 5">NCTC10293</strain>
    </source>
</reference>
<protein>
    <submittedName>
        <fullName evidence="2">Uncharacterized protein</fullName>
    </submittedName>
</protein>
<organism evidence="2 4">
    <name type="scientific">Moraxella caviae</name>
    <dbReference type="NCBI Taxonomy" id="34060"/>
    <lineage>
        <taxon>Bacteria</taxon>
        <taxon>Pseudomonadati</taxon>
        <taxon>Pseudomonadota</taxon>
        <taxon>Gammaproteobacteria</taxon>
        <taxon>Moraxellales</taxon>
        <taxon>Moraxellaceae</taxon>
        <taxon>Moraxella</taxon>
    </lineage>
</organism>
<feature type="region of interest" description="Disordered" evidence="1">
    <location>
        <begin position="66"/>
        <end position="86"/>
    </location>
</feature>